<dbReference type="EMBL" id="VUJX02000005">
    <property type="protein sequence ID" value="KAL0937049.1"/>
    <property type="molecule type" value="Genomic_DNA"/>
</dbReference>
<comment type="caution">
    <text evidence="1">The sequence shown here is derived from an EMBL/GenBank/DDBJ whole genome shotgun (WGS) entry which is preliminary data.</text>
</comment>
<keyword evidence="2" id="KW-1185">Reference proteome</keyword>
<organism evidence="1 2">
    <name type="scientific">Colletotrichum truncatum</name>
    <name type="common">Anthracnose fungus</name>
    <name type="synonym">Colletotrichum capsici</name>
    <dbReference type="NCBI Taxonomy" id="5467"/>
    <lineage>
        <taxon>Eukaryota</taxon>
        <taxon>Fungi</taxon>
        <taxon>Dikarya</taxon>
        <taxon>Ascomycota</taxon>
        <taxon>Pezizomycotina</taxon>
        <taxon>Sordariomycetes</taxon>
        <taxon>Hypocreomycetidae</taxon>
        <taxon>Glomerellales</taxon>
        <taxon>Glomerellaceae</taxon>
        <taxon>Colletotrichum</taxon>
        <taxon>Colletotrichum truncatum species complex</taxon>
    </lineage>
</organism>
<accession>A0ACC3YYQ7</accession>
<evidence type="ECO:0000313" key="1">
    <source>
        <dbReference type="EMBL" id="KAL0937049.1"/>
    </source>
</evidence>
<proteinExistence type="predicted"/>
<protein>
    <submittedName>
        <fullName evidence="1">Ferric/cupric reductase transmembrane component 1-like protein 1</fullName>
    </submittedName>
</protein>
<name>A0ACC3YYQ7_COLTU</name>
<dbReference type="Proteomes" id="UP000805649">
    <property type="component" value="Unassembled WGS sequence"/>
</dbReference>
<sequence>MLFQNAVSFRHASYKIFLIPHNLLAVFTVTSYWYRVFYWKGFTGVYELWIYMIFAVWFFDCLVSVKHIIKNSILRAVIVELASDIVRLNIHGVRWLAKLGYHNYTP</sequence>
<gene>
    <name evidence="1" type="ORF">CTRU02_209265</name>
</gene>
<evidence type="ECO:0000313" key="2">
    <source>
        <dbReference type="Proteomes" id="UP000805649"/>
    </source>
</evidence>
<reference evidence="1 2" key="1">
    <citation type="journal article" date="2020" name="Phytopathology">
        <title>Genome Sequence Resources of Colletotrichum truncatum, C. plurivorum, C. musicola, and C. sojae: Four Species Pathogenic to Soybean (Glycine max).</title>
        <authorList>
            <person name="Rogerio F."/>
            <person name="Boufleur T.R."/>
            <person name="Ciampi-Guillardi M."/>
            <person name="Sukno S.A."/>
            <person name="Thon M.R."/>
            <person name="Massola Junior N.S."/>
            <person name="Baroncelli R."/>
        </authorList>
    </citation>
    <scope>NUCLEOTIDE SEQUENCE [LARGE SCALE GENOMIC DNA]</scope>
    <source>
        <strain evidence="1 2">CMES1059</strain>
    </source>
</reference>